<protein>
    <submittedName>
        <fullName evidence="2">Uncharacterized protein</fullName>
    </submittedName>
</protein>
<evidence type="ECO:0000313" key="2">
    <source>
        <dbReference type="EMBL" id="KAJ3567962.1"/>
    </source>
</evidence>
<organism evidence="2 3">
    <name type="scientific">Leucocoprinus birnbaumii</name>
    <dbReference type="NCBI Taxonomy" id="56174"/>
    <lineage>
        <taxon>Eukaryota</taxon>
        <taxon>Fungi</taxon>
        <taxon>Dikarya</taxon>
        <taxon>Basidiomycota</taxon>
        <taxon>Agaricomycotina</taxon>
        <taxon>Agaricomycetes</taxon>
        <taxon>Agaricomycetidae</taxon>
        <taxon>Agaricales</taxon>
        <taxon>Agaricineae</taxon>
        <taxon>Agaricaceae</taxon>
        <taxon>Leucocoprinus</taxon>
    </lineage>
</organism>
<proteinExistence type="predicted"/>
<dbReference type="Proteomes" id="UP001213000">
    <property type="component" value="Unassembled WGS sequence"/>
</dbReference>
<dbReference type="AlphaFoldDB" id="A0AAD5VT01"/>
<keyword evidence="3" id="KW-1185">Reference proteome</keyword>
<sequence>MLPPGTKLPCSHPLSQATTIAVDDQEDTLAIEINSLSLQSSDSSLSSTVSNPPTLRSSPSVITEDDVLTILEDPLSGLGKALFSIAEESLTSVHPVDTILPSLSPIDDPIIQHLTPSTSPIMLNTTSADQSDPIQGVASLSLTDEDSEGSMIRFDMTEQEGQA</sequence>
<comment type="caution">
    <text evidence="2">The sequence shown here is derived from an EMBL/GenBank/DDBJ whole genome shotgun (WGS) entry which is preliminary data.</text>
</comment>
<name>A0AAD5VT01_9AGAR</name>
<gene>
    <name evidence="2" type="ORF">NP233_g6024</name>
</gene>
<evidence type="ECO:0000313" key="3">
    <source>
        <dbReference type="Proteomes" id="UP001213000"/>
    </source>
</evidence>
<feature type="region of interest" description="Disordered" evidence="1">
    <location>
        <begin position="38"/>
        <end position="58"/>
    </location>
</feature>
<reference evidence="2" key="1">
    <citation type="submission" date="2022-07" db="EMBL/GenBank/DDBJ databases">
        <title>Genome Sequence of Leucocoprinus birnbaumii.</title>
        <authorList>
            <person name="Buettner E."/>
        </authorList>
    </citation>
    <scope>NUCLEOTIDE SEQUENCE</scope>
    <source>
        <strain evidence="2">VT141</strain>
    </source>
</reference>
<dbReference type="EMBL" id="JANIEX010000376">
    <property type="protein sequence ID" value="KAJ3567962.1"/>
    <property type="molecule type" value="Genomic_DNA"/>
</dbReference>
<accession>A0AAD5VT01</accession>
<feature type="compositionally biased region" description="Low complexity" evidence="1">
    <location>
        <begin position="38"/>
        <end position="50"/>
    </location>
</feature>
<evidence type="ECO:0000256" key="1">
    <source>
        <dbReference type="SAM" id="MobiDB-lite"/>
    </source>
</evidence>
<feature type="region of interest" description="Disordered" evidence="1">
    <location>
        <begin position="141"/>
        <end position="163"/>
    </location>
</feature>